<sequence length="517" mass="54240">MTDARVIVIGAGVGGMVAAALLAARGHDVTLVEAQPRPGGKLRAISVDGHAIDAGPTVFTMREVIEDVFAECGLRLGDFVTMQPATTLARHAWGEARLDLFADPAASEAAIGDFAGAAEASGYRAFRAEAKRLFEACDAPFLRAPKPDPLTLGWRMGLRGLPDYLNLRAYTSMWRALGGYFRDPRLQQLFGRYATYCGSSPFAAPATLMLIAHVEASGVWLVVGGMHRLAAALATLCGRMGVTTRYGERVREIRVERGRAAGVTLESGEVLAASRIVCAADPVAIGSGTFGPAVARASSRVAPRRRSLSAMVWSANARCGGFPLARHNVFFSDDYRAEFDALARGQLAEAPSVYLCAQDRGDAGGAPGGRERIQIIVNAPATGDGAPLSSQEIDRCRRQMLDGVSRAGLSLDLGSEAVLTTPRDFARLCPSTGGALYGPASHGWAASFRRQGSRTSIPGLYCAGGSTHPGAGVPMAALSGRLAADCLLRDHASMSLWHRAAMPGGMSTRPATAAATG</sequence>
<dbReference type="OrthoDB" id="9774675at2"/>
<organism evidence="7 8">
    <name type="scientific">Sphingomonas spermidinifaciens</name>
    <dbReference type="NCBI Taxonomy" id="1141889"/>
    <lineage>
        <taxon>Bacteria</taxon>
        <taxon>Pseudomonadati</taxon>
        <taxon>Pseudomonadota</taxon>
        <taxon>Alphaproteobacteria</taxon>
        <taxon>Sphingomonadales</taxon>
        <taxon>Sphingomonadaceae</taxon>
        <taxon>Sphingomonas</taxon>
    </lineage>
</organism>
<dbReference type="InterPro" id="IPR036188">
    <property type="entry name" value="FAD/NAD-bd_sf"/>
</dbReference>
<dbReference type="AlphaFoldDB" id="A0A2A4B346"/>
<dbReference type="PANTHER" id="PTHR43734">
    <property type="entry name" value="PHYTOENE DESATURASE"/>
    <property type="match status" value="1"/>
</dbReference>
<dbReference type="GO" id="GO:0016491">
    <property type="term" value="F:oxidoreductase activity"/>
    <property type="evidence" value="ECO:0007669"/>
    <property type="project" value="UniProtKB-KW"/>
</dbReference>
<evidence type="ECO:0000313" key="7">
    <source>
        <dbReference type="EMBL" id="PCD03623.1"/>
    </source>
</evidence>
<dbReference type="InterPro" id="IPR002937">
    <property type="entry name" value="Amino_oxidase"/>
</dbReference>
<dbReference type="Proteomes" id="UP000218366">
    <property type="component" value="Unassembled WGS sequence"/>
</dbReference>
<evidence type="ECO:0000256" key="5">
    <source>
        <dbReference type="RuleBase" id="RU362075"/>
    </source>
</evidence>
<evidence type="ECO:0000256" key="2">
    <source>
        <dbReference type="ARBA" id="ARBA00006046"/>
    </source>
</evidence>
<dbReference type="RefSeq" id="WP_096342026.1">
    <property type="nucleotide sequence ID" value="NZ_NWMW01000001.1"/>
</dbReference>
<dbReference type="GO" id="GO:0016117">
    <property type="term" value="P:carotenoid biosynthetic process"/>
    <property type="evidence" value="ECO:0007669"/>
    <property type="project" value="UniProtKB-KW"/>
</dbReference>
<evidence type="ECO:0000256" key="1">
    <source>
        <dbReference type="ARBA" id="ARBA00004829"/>
    </source>
</evidence>
<name>A0A2A4B346_9SPHN</name>
<dbReference type="PANTHER" id="PTHR43734:SF7">
    <property type="entry name" value="4,4'-DIAPONEUROSPORENE OXYGENASE"/>
    <property type="match status" value="1"/>
</dbReference>
<feature type="domain" description="Amine oxidase" evidence="6">
    <location>
        <begin position="14"/>
        <end position="488"/>
    </location>
</feature>
<evidence type="ECO:0000259" key="6">
    <source>
        <dbReference type="Pfam" id="PF01593"/>
    </source>
</evidence>
<evidence type="ECO:0000313" key="8">
    <source>
        <dbReference type="Proteomes" id="UP000218366"/>
    </source>
</evidence>
<dbReference type="Gene3D" id="3.50.50.60">
    <property type="entry name" value="FAD/NAD(P)-binding domain"/>
    <property type="match status" value="2"/>
</dbReference>
<accession>A0A2A4B346</accession>
<comment type="caution">
    <text evidence="7">The sequence shown here is derived from an EMBL/GenBank/DDBJ whole genome shotgun (WGS) entry which is preliminary data.</text>
</comment>
<comment type="similarity">
    <text evidence="2 5">Belongs to the carotenoid/retinoid oxidoreductase family.</text>
</comment>
<evidence type="ECO:0000256" key="3">
    <source>
        <dbReference type="ARBA" id="ARBA00022746"/>
    </source>
</evidence>
<dbReference type="InterPro" id="IPR054841">
    <property type="entry name" value="carotdesatCrtD"/>
</dbReference>
<evidence type="ECO:0000256" key="4">
    <source>
        <dbReference type="ARBA" id="ARBA00023002"/>
    </source>
</evidence>
<dbReference type="Pfam" id="PF01593">
    <property type="entry name" value="Amino_oxidase"/>
    <property type="match status" value="1"/>
</dbReference>
<keyword evidence="8" id="KW-1185">Reference proteome</keyword>
<reference evidence="7 8" key="1">
    <citation type="submission" date="2017-09" db="EMBL/GenBank/DDBJ databases">
        <title>Sphingomonas spermidinifaciens 9NM-10, whole genome shotgun sequence.</title>
        <authorList>
            <person name="Feng G."/>
            <person name="Zhu H."/>
        </authorList>
    </citation>
    <scope>NUCLEOTIDE SEQUENCE [LARGE SCALE GENOMIC DNA]</scope>
    <source>
        <strain evidence="7 8">9NM-10</strain>
    </source>
</reference>
<dbReference type="NCBIfam" id="TIGR02734">
    <property type="entry name" value="crtI_fam"/>
    <property type="match status" value="1"/>
</dbReference>
<dbReference type="InterPro" id="IPR014105">
    <property type="entry name" value="Carotenoid/retinoid_OxRdtase"/>
</dbReference>
<keyword evidence="4 5" id="KW-0560">Oxidoreductase</keyword>
<gene>
    <name evidence="7" type="ORF">COC42_04480</name>
</gene>
<comment type="pathway">
    <text evidence="1 5">Carotenoid biosynthesis.</text>
</comment>
<keyword evidence="3 5" id="KW-0125">Carotenoid biosynthesis</keyword>
<dbReference type="NCBIfam" id="NF045637">
    <property type="entry name" value="carotdesatCrtDProt"/>
    <property type="match status" value="1"/>
</dbReference>
<protein>
    <submittedName>
        <fullName evidence="7">CrtD protein</fullName>
    </submittedName>
</protein>
<dbReference type="EMBL" id="NWMW01000001">
    <property type="protein sequence ID" value="PCD03623.1"/>
    <property type="molecule type" value="Genomic_DNA"/>
</dbReference>
<proteinExistence type="inferred from homology"/>
<dbReference type="SUPFAM" id="SSF51905">
    <property type="entry name" value="FAD/NAD(P)-binding domain"/>
    <property type="match status" value="1"/>
</dbReference>